<evidence type="ECO:0000313" key="7">
    <source>
        <dbReference type="Proteomes" id="UP001267407"/>
    </source>
</evidence>
<comment type="similarity">
    <text evidence="1">Belongs to the LysR transcriptional regulatory family.</text>
</comment>
<reference evidence="6" key="1">
    <citation type="submission" date="2023-09" db="EMBL/GenBank/DDBJ databases">
        <title>Marinobacter sediminicola sp. nov. and Marinobacter maritimum sp. nov., isolated from marine sediment.</title>
        <authorList>
            <person name="An J."/>
        </authorList>
    </citation>
    <scope>NUCLEOTIDE SEQUENCE</scope>
    <source>
        <strain evidence="6">F60267</strain>
    </source>
</reference>
<keyword evidence="2" id="KW-0805">Transcription regulation</keyword>
<dbReference type="Gene3D" id="3.40.190.10">
    <property type="entry name" value="Periplasmic binding protein-like II"/>
    <property type="match status" value="2"/>
</dbReference>
<evidence type="ECO:0000259" key="5">
    <source>
        <dbReference type="PROSITE" id="PS50931"/>
    </source>
</evidence>
<feature type="domain" description="HTH lysR-type" evidence="5">
    <location>
        <begin position="6"/>
        <end position="63"/>
    </location>
</feature>
<dbReference type="Gene3D" id="1.10.10.10">
    <property type="entry name" value="Winged helix-like DNA-binding domain superfamily/Winged helix DNA-binding domain"/>
    <property type="match status" value="1"/>
</dbReference>
<protein>
    <submittedName>
        <fullName evidence="6">LysR substrate-binding domain-containing protein</fullName>
    </submittedName>
</protein>
<dbReference type="SUPFAM" id="SSF53850">
    <property type="entry name" value="Periplasmic binding protein-like II"/>
    <property type="match status" value="1"/>
</dbReference>
<gene>
    <name evidence="6" type="ORF">RKA07_05940</name>
</gene>
<evidence type="ECO:0000256" key="2">
    <source>
        <dbReference type="ARBA" id="ARBA00023015"/>
    </source>
</evidence>
<dbReference type="EMBL" id="JAVMBO010000007">
    <property type="protein sequence ID" value="MDS1309652.1"/>
    <property type="molecule type" value="Genomic_DNA"/>
</dbReference>
<sequence length="291" mass="31870">MRNRILDLNMLLTLVTIADTGTVTAAAERLAYTQSTVSMQLNRLEAAIGVPLHEKDGRRIRFTPEGQKLVGYARKMLELNNEALDDVQQQQISGEVNLGIPEDYAFLLTSVLSHFNRQFPAVQLQVTCRSSVELVKQVQAGSMDLAVVTRQARSPGGEVIRREPLMWAVGATAQPSLLDPIPLALYSPGADVFRDAAEQALASAGRDWRMAYSSQSMTGLMPVVAAGLAVAVVTRNMLTPQLRVLDERNGMPPLQSVDIALHRPPGRPSEPVKQLAELIRDHLSTDEQTLN</sequence>
<organism evidence="6 7">
    <name type="scientific">Marinobacter xiaoshiensis</name>
    <dbReference type="NCBI Taxonomy" id="3073652"/>
    <lineage>
        <taxon>Bacteria</taxon>
        <taxon>Pseudomonadati</taxon>
        <taxon>Pseudomonadota</taxon>
        <taxon>Gammaproteobacteria</taxon>
        <taxon>Pseudomonadales</taxon>
        <taxon>Marinobacteraceae</taxon>
        <taxon>Marinobacter</taxon>
    </lineage>
</organism>
<evidence type="ECO:0000313" key="6">
    <source>
        <dbReference type="EMBL" id="MDS1309652.1"/>
    </source>
</evidence>
<dbReference type="Proteomes" id="UP001267407">
    <property type="component" value="Unassembled WGS sequence"/>
</dbReference>
<dbReference type="Pfam" id="PF00126">
    <property type="entry name" value="HTH_1"/>
    <property type="match status" value="1"/>
</dbReference>
<dbReference type="PANTHER" id="PTHR30579">
    <property type="entry name" value="TRANSCRIPTIONAL REGULATOR"/>
    <property type="match status" value="1"/>
</dbReference>
<dbReference type="Pfam" id="PF03466">
    <property type="entry name" value="LysR_substrate"/>
    <property type="match status" value="1"/>
</dbReference>
<keyword evidence="4" id="KW-0804">Transcription</keyword>
<dbReference type="InterPro" id="IPR036390">
    <property type="entry name" value="WH_DNA-bd_sf"/>
</dbReference>
<evidence type="ECO:0000256" key="3">
    <source>
        <dbReference type="ARBA" id="ARBA00023125"/>
    </source>
</evidence>
<accession>A0ABU2HF12</accession>
<keyword evidence="3" id="KW-0238">DNA-binding</keyword>
<dbReference type="InterPro" id="IPR036388">
    <property type="entry name" value="WH-like_DNA-bd_sf"/>
</dbReference>
<proteinExistence type="inferred from homology"/>
<comment type="caution">
    <text evidence="6">The sequence shown here is derived from an EMBL/GenBank/DDBJ whole genome shotgun (WGS) entry which is preliminary data.</text>
</comment>
<dbReference type="InterPro" id="IPR050176">
    <property type="entry name" value="LTTR"/>
</dbReference>
<dbReference type="PANTHER" id="PTHR30579:SF7">
    <property type="entry name" value="HTH-TYPE TRANSCRIPTIONAL REGULATOR LRHA-RELATED"/>
    <property type="match status" value="1"/>
</dbReference>
<dbReference type="InterPro" id="IPR000847">
    <property type="entry name" value="LysR_HTH_N"/>
</dbReference>
<dbReference type="PROSITE" id="PS50931">
    <property type="entry name" value="HTH_LYSR"/>
    <property type="match status" value="1"/>
</dbReference>
<name>A0ABU2HF12_9GAMM</name>
<evidence type="ECO:0000256" key="4">
    <source>
        <dbReference type="ARBA" id="ARBA00023163"/>
    </source>
</evidence>
<dbReference type="InterPro" id="IPR005119">
    <property type="entry name" value="LysR_subst-bd"/>
</dbReference>
<keyword evidence="7" id="KW-1185">Reference proteome</keyword>
<dbReference type="SUPFAM" id="SSF46785">
    <property type="entry name" value="Winged helix' DNA-binding domain"/>
    <property type="match status" value="1"/>
</dbReference>
<evidence type="ECO:0000256" key="1">
    <source>
        <dbReference type="ARBA" id="ARBA00009437"/>
    </source>
</evidence>
<dbReference type="RefSeq" id="WP_310965860.1">
    <property type="nucleotide sequence ID" value="NZ_JAVMBO010000007.1"/>
</dbReference>